<evidence type="ECO:0000256" key="1">
    <source>
        <dbReference type="SAM" id="Phobius"/>
    </source>
</evidence>
<keyword evidence="1" id="KW-1133">Transmembrane helix</keyword>
<comment type="caution">
    <text evidence="2">The sequence shown here is derived from an EMBL/GenBank/DDBJ whole genome shotgun (WGS) entry which is preliminary data.</text>
</comment>
<dbReference type="RefSeq" id="WP_379853500.1">
    <property type="nucleotide sequence ID" value="NZ_JBHZPZ010000002.1"/>
</dbReference>
<feature type="transmembrane region" description="Helical" evidence="1">
    <location>
        <begin position="152"/>
        <end position="169"/>
    </location>
</feature>
<evidence type="ECO:0000313" key="2">
    <source>
        <dbReference type="EMBL" id="MFE3866850.1"/>
    </source>
</evidence>
<keyword evidence="1" id="KW-0812">Transmembrane</keyword>
<evidence type="ECO:0000313" key="3">
    <source>
        <dbReference type="Proteomes" id="UP001600109"/>
    </source>
</evidence>
<dbReference type="Proteomes" id="UP001600109">
    <property type="component" value="Unassembled WGS sequence"/>
</dbReference>
<accession>A0ABW6HTE1</accession>
<dbReference type="EMBL" id="JBHZPZ010000002">
    <property type="protein sequence ID" value="MFE3866850.1"/>
    <property type="molecule type" value="Genomic_DNA"/>
</dbReference>
<name>A0ABW6HTE1_9FLAO</name>
<gene>
    <name evidence="2" type="ORF">ACFX5E_02025</name>
</gene>
<keyword evidence="1" id="KW-0472">Membrane</keyword>
<reference evidence="2 3" key="1">
    <citation type="submission" date="2024-06" db="EMBL/GenBank/DDBJ databases">
        <title>Flavobacterium spp. isolated from glacier.</title>
        <authorList>
            <person name="Han D."/>
        </authorList>
    </citation>
    <scope>NUCLEOTIDE SEQUENCE [LARGE SCALE GENOMIC DNA]</scope>
    <source>
        <strain evidence="2 3">LS2P90</strain>
    </source>
</reference>
<organism evidence="2 3">
    <name type="scientific">Flavobacterium xylosi</name>
    <dbReference type="NCBI Taxonomy" id="3230415"/>
    <lineage>
        <taxon>Bacteria</taxon>
        <taxon>Pseudomonadati</taxon>
        <taxon>Bacteroidota</taxon>
        <taxon>Flavobacteriia</taxon>
        <taxon>Flavobacteriales</taxon>
        <taxon>Flavobacteriaceae</taxon>
        <taxon>Flavobacterium</taxon>
    </lineage>
</organism>
<keyword evidence="3" id="KW-1185">Reference proteome</keyword>
<sequence>MEFSKEEILKLDEVLKFLNNLKDCEYDNQYLAKHFEISLEQFEFLYNQICNLSTNEFNIGNILDKGSHYQKIWCDYHTDRFIENGGFKEYYKLKKERELEIKNITNNFNNSTIGQFNQSDDLSVVKTEIKKIIQPKEKEKQQNAIAESIGRWFWQIVIPLLIGVVLLAIQQKWFT</sequence>
<protein>
    <submittedName>
        <fullName evidence="2">Uncharacterized protein</fullName>
    </submittedName>
</protein>
<proteinExistence type="predicted"/>